<comment type="function">
    <text evidence="3">Nucleoside triphosphate pyrophosphatase. May have a dual role in cell division arrest and in preventing the incorporation of modified nucleotides into cellular nucleic acids.</text>
</comment>
<comment type="caution">
    <text evidence="4">The sequence shown here is derived from an EMBL/GenBank/DDBJ whole genome shotgun (WGS) entry which is preliminary data.</text>
</comment>
<name>A0ABW5RHT6_9MICO</name>
<dbReference type="SUPFAM" id="SSF52972">
    <property type="entry name" value="ITPase-like"/>
    <property type="match status" value="1"/>
</dbReference>
<dbReference type="Proteomes" id="UP001597453">
    <property type="component" value="Unassembled WGS sequence"/>
</dbReference>
<protein>
    <recommendedName>
        <fullName evidence="3">Nucleoside triphosphate pyrophosphatase</fullName>
        <ecNumber evidence="3">3.6.1.9</ecNumber>
    </recommendedName>
    <alternativeName>
        <fullName evidence="3">Nucleotide pyrophosphatase</fullName>
        <shortName evidence="3">Nucleotide PPase</shortName>
    </alternativeName>
</protein>
<keyword evidence="5" id="KW-1185">Reference proteome</keyword>
<comment type="subcellular location">
    <subcellularLocation>
        <location evidence="3">Cytoplasm</location>
    </subcellularLocation>
</comment>
<dbReference type="RefSeq" id="WP_066059005.1">
    <property type="nucleotide sequence ID" value="NZ_JBHUNF010000002.1"/>
</dbReference>
<dbReference type="NCBIfam" id="TIGR00172">
    <property type="entry name" value="maf"/>
    <property type="match status" value="1"/>
</dbReference>
<evidence type="ECO:0000256" key="1">
    <source>
        <dbReference type="ARBA" id="ARBA00001968"/>
    </source>
</evidence>
<dbReference type="Gene3D" id="3.90.950.10">
    <property type="match status" value="1"/>
</dbReference>
<dbReference type="HAMAP" id="MF_00528">
    <property type="entry name" value="Maf"/>
    <property type="match status" value="1"/>
</dbReference>
<keyword evidence="2 3" id="KW-0378">Hydrolase</keyword>
<keyword evidence="3" id="KW-0963">Cytoplasm</keyword>
<dbReference type="Pfam" id="PF02545">
    <property type="entry name" value="Maf"/>
    <property type="match status" value="1"/>
</dbReference>
<evidence type="ECO:0000256" key="3">
    <source>
        <dbReference type="HAMAP-Rule" id="MF_00528"/>
    </source>
</evidence>
<comment type="catalytic activity">
    <reaction evidence="3">
        <text>a ribonucleoside 5'-triphosphate + H2O = a ribonucleoside 5'-phosphate + diphosphate + H(+)</text>
        <dbReference type="Rhea" id="RHEA:23996"/>
        <dbReference type="ChEBI" id="CHEBI:15377"/>
        <dbReference type="ChEBI" id="CHEBI:15378"/>
        <dbReference type="ChEBI" id="CHEBI:33019"/>
        <dbReference type="ChEBI" id="CHEBI:58043"/>
        <dbReference type="ChEBI" id="CHEBI:61557"/>
        <dbReference type="EC" id="3.6.1.9"/>
    </reaction>
</comment>
<proteinExistence type="inferred from homology"/>
<feature type="active site" description="Proton acceptor" evidence="3">
    <location>
        <position position="77"/>
    </location>
</feature>
<dbReference type="EC" id="3.6.1.9" evidence="3"/>
<comment type="caution">
    <text evidence="3">Lacks conserved residue(s) required for the propagation of feature annotation.</text>
</comment>
<evidence type="ECO:0000313" key="5">
    <source>
        <dbReference type="Proteomes" id="UP001597453"/>
    </source>
</evidence>
<organism evidence="4 5">
    <name type="scientific">Gulosibacter bifidus</name>
    <dbReference type="NCBI Taxonomy" id="272239"/>
    <lineage>
        <taxon>Bacteria</taxon>
        <taxon>Bacillati</taxon>
        <taxon>Actinomycetota</taxon>
        <taxon>Actinomycetes</taxon>
        <taxon>Micrococcales</taxon>
        <taxon>Microbacteriaceae</taxon>
        <taxon>Gulosibacter</taxon>
    </lineage>
</organism>
<dbReference type="CDD" id="cd00555">
    <property type="entry name" value="Maf"/>
    <property type="match status" value="1"/>
</dbReference>
<comment type="similarity">
    <text evidence="3">Belongs to the Maf family.</text>
</comment>
<dbReference type="PANTHER" id="PTHR43213:SF5">
    <property type="entry name" value="BIFUNCTIONAL DTTP_UTP PYROPHOSPHATASE_METHYLTRANSFERASE PROTEIN-RELATED"/>
    <property type="match status" value="1"/>
</dbReference>
<comment type="cofactor">
    <cofactor evidence="1 3">
        <name>a divalent metal cation</name>
        <dbReference type="ChEBI" id="CHEBI:60240"/>
    </cofactor>
</comment>
<dbReference type="InterPro" id="IPR003697">
    <property type="entry name" value="Maf-like"/>
</dbReference>
<accession>A0ABW5RHT6</accession>
<dbReference type="GO" id="GO:0016787">
    <property type="term" value="F:hydrolase activity"/>
    <property type="evidence" value="ECO:0007669"/>
    <property type="project" value="UniProtKB-KW"/>
</dbReference>
<dbReference type="PIRSF" id="PIRSF006305">
    <property type="entry name" value="Maf"/>
    <property type="match status" value="1"/>
</dbReference>
<comment type="catalytic activity">
    <reaction evidence="3">
        <text>a 2'-deoxyribonucleoside 5'-triphosphate + H2O = a 2'-deoxyribonucleoside 5'-phosphate + diphosphate + H(+)</text>
        <dbReference type="Rhea" id="RHEA:44644"/>
        <dbReference type="ChEBI" id="CHEBI:15377"/>
        <dbReference type="ChEBI" id="CHEBI:15378"/>
        <dbReference type="ChEBI" id="CHEBI:33019"/>
        <dbReference type="ChEBI" id="CHEBI:61560"/>
        <dbReference type="ChEBI" id="CHEBI:65317"/>
        <dbReference type="EC" id="3.6.1.9"/>
    </reaction>
</comment>
<dbReference type="InterPro" id="IPR029001">
    <property type="entry name" value="ITPase-like_fam"/>
</dbReference>
<evidence type="ECO:0000256" key="2">
    <source>
        <dbReference type="ARBA" id="ARBA00022801"/>
    </source>
</evidence>
<evidence type="ECO:0000313" key="4">
    <source>
        <dbReference type="EMBL" id="MFD2674598.1"/>
    </source>
</evidence>
<dbReference type="PANTHER" id="PTHR43213">
    <property type="entry name" value="BIFUNCTIONAL DTTP/UTP PYROPHOSPHATASE/METHYLTRANSFERASE PROTEIN-RELATED"/>
    <property type="match status" value="1"/>
</dbReference>
<gene>
    <name evidence="4" type="ORF">ACFSUQ_04695</name>
</gene>
<sequence length="214" mass="22475">MKLVLASTSPARLAVLRAAGIEPVVRPSSVDEDAVLEAAGRDLSPEATVLTLARAKALAVADSEAWQDIDGIVLGGDSMFEIDGELCGKPGSAAAARERWQLQRGKTGTLWSGHWMVDRRAGHDGAVGVGAVKSARVTFVDDLSDAEMDAYIATGEPIWVAGAFTIDSLGGPFIERIEGDPSTVIGISLPVVRRLAAQLGVSWPEFWNRPGAAS</sequence>
<keyword evidence="3" id="KW-0546">Nucleotide metabolism</keyword>
<dbReference type="EMBL" id="JBHUNF010000002">
    <property type="protein sequence ID" value="MFD2674598.1"/>
    <property type="molecule type" value="Genomic_DNA"/>
</dbReference>
<reference evidence="5" key="1">
    <citation type="journal article" date="2019" name="Int. J. Syst. Evol. Microbiol.">
        <title>The Global Catalogue of Microorganisms (GCM) 10K type strain sequencing project: providing services to taxonomists for standard genome sequencing and annotation.</title>
        <authorList>
            <consortium name="The Broad Institute Genomics Platform"/>
            <consortium name="The Broad Institute Genome Sequencing Center for Infectious Disease"/>
            <person name="Wu L."/>
            <person name="Ma J."/>
        </authorList>
    </citation>
    <scope>NUCLEOTIDE SEQUENCE [LARGE SCALE GENOMIC DNA]</scope>
    <source>
        <strain evidence="5">TISTR 1511</strain>
    </source>
</reference>